<dbReference type="GO" id="GO:0019005">
    <property type="term" value="C:SCF ubiquitin ligase complex"/>
    <property type="evidence" value="ECO:0007669"/>
    <property type="project" value="TreeGrafter"/>
</dbReference>
<feature type="domain" description="F-box" evidence="3">
    <location>
        <begin position="135"/>
        <end position="174"/>
    </location>
</feature>
<dbReference type="InterPro" id="IPR001810">
    <property type="entry name" value="F-box_dom"/>
</dbReference>
<evidence type="ECO:0000259" key="3">
    <source>
        <dbReference type="Pfam" id="PF12937"/>
    </source>
</evidence>
<accession>A0A2A2LQR6</accession>
<reference evidence="4 5" key="1">
    <citation type="journal article" date="2017" name="Curr. Biol.">
        <title>Genome architecture and evolution of a unichromosomal asexual nematode.</title>
        <authorList>
            <person name="Fradin H."/>
            <person name="Zegar C."/>
            <person name="Gutwein M."/>
            <person name="Lucas J."/>
            <person name="Kovtun M."/>
            <person name="Corcoran D."/>
            <person name="Baugh L.R."/>
            <person name="Kiontke K."/>
            <person name="Gunsalus K."/>
            <person name="Fitch D.H."/>
            <person name="Piano F."/>
        </authorList>
    </citation>
    <scope>NUCLEOTIDE SEQUENCE [LARGE SCALE GENOMIC DNA]</scope>
    <source>
        <strain evidence="4">PF1309</strain>
    </source>
</reference>
<dbReference type="AlphaFoldDB" id="A0A2A2LQR6"/>
<dbReference type="Proteomes" id="UP000218231">
    <property type="component" value="Unassembled WGS sequence"/>
</dbReference>
<dbReference type="SMART" id="SM00367">
    <property type="entry name" value="LRR_CC"/>
    <property type="match status" value="3"/>
</dbReference>
<sequence>MSYRAGNSSANSNKYMPVSKFNAPSTTRSASWRQGPASFPQSMRGHRQSPSDAFNRNDRMEAGFSGSLQDQENVLRPLSNKSWSNAYNQKNDLDDRMDVTESAEGEWKLMHEKPNIVTTFRTPGLKFRRRTSINPPVVVAHVFTFLPKKDLCRTMGVSRRFNRIGLLQTWRSVDLGNRTIDEDALVNILKRNVIVLRMADTNVIPGSPTILLNLVELRLTHLDLSRTTFSSPSMLVAILSKCKRLQCLSLENQNIDDTICYAIAQNPSLTHLDLSLTRGLQQTGAHYICQGCQRLEELNLSWCGVNSSIAQVLVAMLPYTMRHLNMAGVISKEAYTPQDIERLTMSCPNLFSLDLSDNTALNDAGLRCIMTNLICLRELSLNRCYNVPPMLYLNCGYLRSLNVIGCTAEQGEIVLKDALRQTKVNSSPFNFTAKPTPPPAVTSIWGRSTK</sequence>
<dbReference type="InterPro" id="IPR036047">
    <property type="entry name" value="F-box-like_dom_sf"/>
</dbReference>
<name>A0A2A2LQR6_9BILA</name>
<evidence type="ECO:0000313" key="4">
    <source>
        <dbReference type="EMBL" id="PAV88469.1"/>
    </source>
</evidence>
<dbReference type="STRING" id="2018661.A0A2A2LQR6"/>
<proteinExistence type="predicted"/>
<dbReference type="InterPro" id="IPR001611">
    <property type="entry name" value="Leu-rich_rpt"/>
</dbReference>
<dbReference type="Pfam" id="PF12937">
    <property type="entry name" value="F-box-like"/>
    <property type="match status" value="1"/>
</dbReference>
<dbReference type="EMBL" id="LIAE01006519">
    <property type="protein sequence ID" value="PAV88469.1"/>
    <property type="molecule type" value="Genomic_DNA"/>
</dbReference>
<evidence type="ECO:0000256" key="2">
    <source>
        <dbReference type="SAM" id="MobiDB-lite"/>
    </source>
</evidence>
<protein>
    <recommendedName>
        <fullName evidence="3">F-box domain-containing protein</fullName>
    </recommendedName>
</protein>
<feature type="compositionally biased region" description="Polar residues" evidence="2">
    <location>
        <begin position="22"/>
        <end position="32"/>
    </location>
</feature>
<dbReference type="InterPro" id="IPR032675">
    <property type="entry name" value="LRR_dom_sf"/>
</dbReference>
<dbReference type="CDD" id="cd09917">
    <property type="entry name" value="F-box_SF"/>
    <property type="match status" value="1"/>
</dbReference>
<dbReference type="PANTHER" id="PTHR13318">
    <property type="entry name" value="PARTNER OF PAIRED, ISOFORM B-RELATED"/>
    <property type="match status" value="1"/>
</dbReference>
<dbReference type="SUPFAM" id="SSF81383">
    <property type="entry name" value="F-box domain"/>
    <property type="match status" value="1"/>
</dbReference>
<dbReference type="Pfam" id="PF13516">
    <property type="entry name" value="LRR_6"/>
    <property type="match status" value="3"/>
</dbReference>
<gene>
    <name evidence="4" type="ORF">WR25_06038</name>
</gene>
<evidence type="ECO:0000256" key="1">
    <source>
        <dbReference type="ARBA" id="ARBA00022786"/>
    </source>
</evidence>
<dbReference type="SUPFAM" id="SSF52047">
    <property type="entry name" value="RNI-like"/>
    <property type="match status" value="1"/>
</dbReference>
<organism evidence="4 5">
    <name type="scientific">Diploscapter pachys</name>
    <dbReference type="NCBI Taxonomy" id="2018661"/>
    <lineage>
        <taxon>Eukaryota</taxon>
        <taxon>Metazoa</taxon>
        <taxon>Ecdysozoa</taxon>
        <taxon>Nematoda</taxon>
        <taxon>Chromadorea</taxon>
        <taxon>Rhabditida</taxon>
        <taxon>Rhabditina</taxon>
        <taxon>Rhabditomorpha</taxon>
        <taxon>Rhabditoidea</taxon>
        <taxon>Rhabditidae</taxon>
        <taxon>Diploscapter</taxon>
    </lineage>
</organism>
<keyword evidence="1" id="KW-0833">Ubl conjugation pathway</keyword>
<dbReference type="OrthoDB" id="2095648at2759"/>
<feature type="compositionally biased region" description="Polar residues" evidence="2">
    <location>
        <begin position="1"/>
        <end position="14"/>
    </location>
</feature>
<dbReference type="GO" id="GO:0031146">
    <property type="term" value="P:SCF-dependent proteasomal ubiquitin-dependent protein catabolic process"/>
    <property type="evidence" value="ECO:0007669"/>
    <property type="project" value="TreeGrafter"/>
</dbReference>
<evidence type="ECO:0000313" key="5">
    <source>
        <dbReference type="Proteomes" id="UP000218231"/>
    </source>
</evidence>
<feature type="region of interest" description="Disordered" evidence="2">
    <location>
        <begin position="1"/>
        <end position="59"/>
    </location>
</feature>
<dbReference type="InterPro" id="IPR006553">
    <property type="entry name" value="Leu-rich_rpt_Cys-con_subtyp"/>
</dbReference>
<dbReference type="Gene3D" id="3.80.10.10">
    <property type="entry name" value="Ribonuclease Inhibitor"/>
    <property type="match status" value="1"/>
</dbReference>
<keyword evidence="5" id="KW-1185">Reference proteome</keyword>
<comment type="caution">
    <text evidence="4">The sequence shown here is derived from an EMBL/GenBank/DDBJ whole genome shotgun (WGS) entry which is preliminary data.</text>
</comment>